<accession>A0A967DYU0</accession>
<organism evidence="2 3">
    <name type="scientific">Psychroflexus maritimus</name>
    <dbReference type="NCBI Taxonomy" id="2714865"/>
    <lineage>
        <taxon>Bacteria</taxon>
        <taxon>Pseudomonadati</taxon>
        <taxon>Bacteroidota</taxon>
        <taxon>Flavobacteriia</taxon>
        <taxon>Flavobacteriales</taxon>
        <taxon>Flavobacteriaceae</taxon>
        <taxon>Psychroflexus</taxon>
    </lineage>
</organism>
<feature type="chain" id="PRO_5038113862" description="The GLUG motif-containing protein" evidence="1">
    <location>
        <begin position="29"/>
        <end position="1484"/>
    </location>
</feature>
<keyword evidence="1" id="KW-0732">Signal</keyword>
<reference evidence="2" key="1">
    <citation type="submission" date="2020-03" db="EMBL/GenBank/DDBJ databases">
        <title>Psychroflexus Maritimus sp. nov., isolate from marine sediment.</title>
        <authorList>
            <person name="Zhong Y.-L."/>
        </authorList>
    </citation>
    <scope>NUCLEOTIDE SEQUENCE</scope>
    <source>
        <strain evidence="2">C1</strain>
    </source>
</reference>
<name>A0A967DYU0_9FLAO</name>
<dbReference type="Gene3D" id="2.160.20.110">
    <property type="match status" value="3"/>
</dbReference>
<evidence type="ECO:0000313" key="2">
    <source>
        <dbReference type="EMBL" id="NGZ90170.1"/>
    </source>
</evidence>
<comment type="caution">
    <text evidence="2">The sequence shown here is derived from an EMBL/GenBank/DDBJ whole genome shotgun (WGS) entry which is preliminary data.</text>
</comment>
<keyword evidence="3" id="KW-1185">Reference proteome</keyword>
<gene>
    <name evidence="2" type="ORF">G7034_07885</name>
</gene>
<dbReference type="EMBL" id="JAANAS010000053">
    <property type="protein sequence ID" value="NGZ90170.1"/>
    <property type="molecule type" value="Genomic_DNA"/>
</dbReference>
<protein>
    <recommendedName>
        <fullName evidence="4">The GLUG motif-containing protein</fullName>
    </recommendedName>
</protein>
<evidence type="ECO:0000313" key="3">
    <source>
        <dbReference type="Proteomes" id="UP000643701"/>
    </source>
</evidence>
<dbReference type="Proteomes" id="UP000643701">
    <property type="component" value="Unassembled WGS sequence"/>
</dbReference>
<evidence type="ECO:0008006" key="4">
    <source>
        <dbReference type="Google" id="ProtNLM"/>
    </source>
</evidence>
<evidence type="ECO:0000256" key="1">
    <source>
        <dbReference type="SAM" id="SignalP"/>
    </source>
</evidence>
<feature type="non-terminal residue" evidence="2">
    <location>
        <position position="1484"/>
    </location>
</feature>
<sequence>MSFKNTFKKIGFFILICFSLLSSYGQTATAPAGAGTSANPYQIATLENLYWISQNSGEWGSGKHYIQTADIDAAATSTWFSGEGFPTIATTPYFYGVYDGNGKIISNLHMDRSSGSYGGLFGIVSGANAVIKDLGLVNLNYSFETGSTGSYVGGIVARPVTNSKIERCFTTGNITHSGGTNSATGGIAGYGSTSPSITESWSSVHINSTSPNNDRFIGGIIGWLATGSVEDCYYTGNLNWSSNNTMVGGIIGFLNAYQSPADISRCYSIADFIGSAGTTKGAVVGGTVAEASASDGVFFDNDLISLDGIGEINTQYGSFNGSIDGKSTSNMKIQSNYPDWDFTQIWGIDPTINDGYPHLLQNLPYNPCDNFAAEAPTLDNGVYQISTFNHLSWISENSSSWGADFIQTADIDAAVTSESCYNSGAGWLPIGNVSTKFTGSYNGDGHTISNLFINRPNEQRIALFGETDGATIERLGIVDPDITVTGTGFFGQGSNVGSLVGLADNGTSISECFATGGSVSAGGSGVGGLIGQLLWSSLTDSYAIVAVEGGDADINYSGGLVGVNSSSTITNCYAAGSVAFKQYSTGFGFVTVSRGLTQGSNGITNSFYDSDATGQTTGGGTAKTTVEMQQQATFTNWDFQCEAANGTANIWGIDEGNDYPVLSQFGFNQSCPCDISATAPASGDGLSASTAYEIASFENLLWITEDSTRWDKYYIQTSDIDAGATKTNENCFDTEGWSPIGNADALFTGSYNGQGYTISNLYIDRTSSLGVGLFGWVETANISNLELSNGEVRGQGRTAVIIGRADDSSLSGLSASGTAYGADSGYSQVGGIVGYLVASDVSVSYSSVTIDSNGGSLGSLVGYSTFDSDNGSSITNSYATGAVTSQNDSDFVGGLTGGLANSSVTNSYATGAVTSTASSNVGGLVGGDNGTSGGSSVTNSFYDTETSGLNVSAIGGSGKTTAEMQQASTFLEANWDFTSSNEIWGINQNDNNSYPFLRYQDNVSDSDHIYLGTSTGLLTNPSSWSEASVPTSLTTVRIPSKVASNNISLEVDEDFEIATLFIENEDGNLVVLPTKSIKVNGNITNNGQITFKSDATGDSYLDEFTGSITGTGDVVVEKYYPAKRAFRMVASPVNGSSLFDNWQNGGANETGIGTHITGDNTGTEGEPNSTTGLDYSATGNPSMFFFDNGWQAVTNTNNTNLEVGKPYRLMVRGDRGIDLDSNESFGETTLISTGTLQVGNIAPTFPSATTSGDNPTTFAFIANPYQSRIDVSEVLAANSNTDSNQLWVWDPDVNTRGGFVTIDQLSTGNGAATPLVGSGTSQATKFIEPGQAFFIQLTDSDSEISFTESVKDNITSLKPAPFSDNQMSMLLDLKNENNQIIDAIRLRFAADGITEIDAADIAKMGNIDENLASVNENSLFTIQRRNFPENDEVIPLFTNNWRNQDYSFMANLNNFGTTAVYLVDDYLGTETLLEDGQTYSFNVD</sequence>
<proteinExistence type="predicted"/>
<feature type="signal peptide" evidence="1">
    <location>
        <begin position="1"/>
        <end position="28"/>
    </location>
</feature>